<feature type="transmembrane region" description="Helical" evidence="8">
    <location>
        <begin position="361"/>
        <end position="383"/>
    </location>
</feature>
<dbReference type="GO" id="GO:0015179">
    <property type="term" value="F:L-amino acid transmembrane transporter activity"/>
    <property type="evidence" value="ECO:0007669"/>
    <property type="project" value="TreeGrafter"/>
</dbReference>
<dbReference type="InParanoid" id="A0A673XEL9"/>
<feature type="transmembrane region" description="Helical" evidence="8">
    <location>
        <begin position="6"/>
        <end position="23"/>
    </location>
</feature>
<evidence type="ECO:0000256" key="8">
    <source>
        <dbReference type="SAM" id="Phobius"/>
    </source>
</evidence>
<dbReference type="PANTHER" id="PTHR20766">
    <property type="entry name" value="LARGE NEUTRAL AMINO ACIDS TRANSPORTER SMALL SUBUNIT 4-LIKE ISOFORM X1"/>
    <property type="match status" value="1"/>
</dbReference>
<feature type="transmembrane region" description="Helical" evidence="8">
    <location>
        <begin position="333"/>
        <end position="355"/>
    </location>
</feature>
<keyword evidence="4 8" id="KW-0812">Transmembrane</keyword>
<gene>
    <name evidence="9" type="primary">LOC115155043</name>
</gene>
<feature type="transmembrane region" description="Helical" evidence="8">
    <location>
        <begin position="300"/>
        <end position="321"/>
    </location>
</feature>
<name>A0A673XEL9_SALTR</name>
<keyword evidence="7" id="KW-0325">Glycoprotein</keyword>
<feature type="transmembrane region" description="Helical" evidence="8">
    <location>
        <begin position="273"/>
        <end position="294"/>
    </location>
</feature>
<reference evidence="9" key="1">
    <citation type="submission" date="2025-08" db="UniProtKB">
        <authorList>
            <consortium name="Ensembl"/>
        </authorList>
    </citation>
    <scope>IDENTIFICATION</scope>
</reference>
<protein>
    <submittedName>
        <fullName evidence="9">Solute carrier family 43 member 2b</fullName>
    </submittedName>
</protein>
<organism evidence="9 10">
    <name type="scientific">Salmo trutta</name>
    <name type="common">Brown trout</name>
    <dbReference type="NCBI Taxonomy" id="8032"/>
    <lineage>
        <taxon>Eukaryota</taxon>
        <taxon>Metazoa</taxon>
        <taxon>Chordata</taxon>
        <taxon>Craniata</taxon>
        <taxon>Vertebrata</taxon>
        <taxon>Euteleostomi</taxon>
        <taxon>Actinopterygii</taxon>
        <taxon>Neopterygii</taxon>
        <taxon>Teleostei</taxon>
        <taxon>Protacanthopterygii</taxon>
        <taxon>Salmoniformes</taxon>
        <taxon>Salmonidae</taxon>
        <taxon>Salmoninae</taxon>
        <taxon>Salmo</taxon>
    </lineage>
</organism>
<keyword evidence="5 8" id="KW-1133">Transmembrane helix</keyword>
<proteinExistence type="predicted"/>
<dbReference type="Proteomes" id="UP000472277">
    <property type="component" value="Chromosome 19"/>
</dbReference>
<keyword evidence="6 8" id="KW-0472">Membrane</keyword>
<dbReference type="InterPro" id="IPR036259">
    <property type="entry name" value="MFS_trans_sf"/>
</dbReference>
<reference evidence="9" key="2">
    <citation type="submission" date="2025-09" db="UniProtKB">
        <authorList>
            <consortium name="Ensembl"/>
        </authorList>
    </citation>
    <scope>IDENTIFICATION</scope>
</reference>
<accession>A0A673XEL9</accession>
<evidence type="ECO:0000256" key="2">
    <source>
        <dbReference type="ARBA" id="ARBA00004651"/>
    </source>
</evidence>
<evidence type="ECO:0000256" key="4">
    <source>
        <dbReference type="ARBA" id="ARBA00022692"/>
    </source>
</evidence>
<evidence type="ECO:0000256" key="3">
    <source>
        <dbReference type="ARBA" id="ARBA00022475"/>
    </source>
</evidence>
<dbReference type="SUPFAM" id="SSF103473">
    <property type="entry name" value="MFS general substrate transporter"/>
    <property type="match status" value="1"/>
</dbReference>
<feature type="transmembrane region" description="Helical" evidence="8">
    <location>
        <begin position="208"/>
        <end position="229"/>
    </location>
</feature>
<evidence type="ECO:0000256" key="1">
    <source>
        <dbReference type="ARBA" id="ARBA00004187"/>
    </source>
</evidence>
<evidence type="ECO:0000313" key="9">
    <source>
        <dbReference type="Ensembl" id="ENSSTUP00000019848.1"/>
    </source>
</evidence>
<dbReference type="PANTHER" id="PTHR20766:SF2">
    <property type="entry name" value="LARGE NEUTRAL AMINO ACIDS TRANSPORTER SMALL SUBUNIT 4"/>
    <property type="match status" value="1"/>
</dbReference>
<dbReference type="GeneTree" id="ENSGT00940000153576"/>
<dbReference type="Ensembl" id="ENSSTUT00000020856.1">
    <property type="protein sequence ID" value="ENSSTUP00000019848.1"/>
    <property type="gene ID" value="ENSSTUG00000008821.1"/>
</dbReference>
<dbReference type="OMA" id="HWHILRT"/>
<feature type="transmembrane region" description="Helical" evidence="8">
    <location>
        <begin position="167"/>
        <end position="188"/>
    </location>
</feature>
<evidence type="ECO:0000256" key="6">
    <source>
        <dbReference type="ARBA" id="ARBA00023136"/>
    </source>
</evidence>
<evidence type="ECO:0000256" key="5">
    <source>
        <dbReference type="ARBA" id="ARBA00022989"/>
    </source>
</evidence>
<dbReference type="GO" id="GO:0016323">
    <property type="term" value="C:basolateral plasma membrane"/>
    <property type="evidence" value="ECO:0007669"/>
    <property type="project" value="UniProtKB-SubCell"/>
</dbReference>
<keyword evidence="10" id="KW-1185">Reference proteome</keyword>
<sequence>LSLSLSLSIFLSLSLPLSLPNMFGNLRSTFIALMIGSYASSAVTFPGVKVIYDLGVTFITIMVVWAACSGLVFFNCFFNWPLEPFPGPEDMDYSVKVKFSWLGFDHKITGQQFYHQVTTVGKRLSVSNSLKEKELATKEGHKLCLSTMDLEVSKKPNEESQSFMQSIISPLFILSLVTMSITQLRLIFYMGAMNNILEALSDGDLNTVSLYSSIFGMLQLLCLMTTPVIGQIMDWKLKDCEDAEGEEEPCSKDQLKAKPRDRQIQKVTNAMRAFILTNVLLVGFGITCLVPNLPLQILSFVLHTVVRGFIHSATGGLYAAVYPSSQFGSLTGMQSLVSALFALFQQPLFMAMMGPLKGDPLWVNVGLLGVSMLGFLLPLYLVCFRRTLHRRIQDRDQDSKIYLKINGSSKPEAFV</sequence>
<dbReference type="AlphaFoldDB" id="A0A673XEL9"/>
<evidence type="ECO:0000313" key="10">
    <source>
        <dbReference type="Proteomes" id="UP000472277"/>
    </source>
</evidence>
<feature type="transmembrane region" description="Helical" evidence="8">
    <location>
        <begin position="30"/>
        <end position="52"/>
    </location>
</feature>
<comment type="subcellular location">
    <subcellularLocation>
        <location evidence="1">Basolateral cell membrane</location>
    </subcellularLocation>
    <subcellularLocation>
        <location evidence="2">Cell membrane</location>
        <topology evidence="2">Multi-pass membrane protein</topology>
    </subcellularLocation>
</comment>
<dbReference type="GO" id="GO:0015175">
    <property type="term" value="F:neutral L-amino acid transmembrane transporter activity"/>
    <property type="evidence" value="ECO:0007669"/>
    <property type="project" value="TreeGrafter"/>
</dbReference>
<evidence type="ECO:0000256" key="7">
    <source>
        <dbReference type="ARBA" id="ARBA00023180"/>
    </source>
</evidence>
<keyword evidence="3" id="KW-1003">Cell membrane</keyword>
<feature type="transmembrane region" description="Helical" evidence="8">
    <location>
        <begin position="58"/>
        <end position="78"/>
    </location>
</feature>